<dbReference type="PANTHER" id="PTHR30026:SF20">
    <property type="entry name" value="OUTER MEMBRANE PROTEIN TOLC"/>
    <property type="match status" value="1"/>
</dbReference>
<evidence type="ECO:0000256" key="7">
    <source>
        <dbReference type="ARBA" id="ARBA00023237"/>
    </source>
</evidence>
<dbReference type="GO" id="GO:0015288">
    <property type="term" value="F:porin activity"/>
    <property type="evidence" value="ECO:0007669"/>
    <property type="project" value="TreeGrafter"/>
</dbReference>
<keyword evidence="6" id="KW-0472">Membrane</keyword>
<evidence type="ECO:0000256" key="1">
    <source>
        <dbReference type="ARBA" id="ARBA00004442"/>
    </source>
</evidence>
<evidence type="ECO:0008006" key="11">
    <source>
        <dbReference type="Google" id="ProtNLM"/>
    </source>
</evidence>
<evidence type="ECO:0000256" key="6">
    <source>
        <dbReference type="ARBA" id="ARBA00023136"/>
    </source>
</evidence>
<feature type="chain" id="PRO_5010303083" description="Outer membrane efflux protein" evidence="8">
    <location>
        <begin position="25"/>
        <end position="359"/>
    </location>
</feature>
<evidence type="ECO:0000313" key="10">
    <source>
        <dbReference type="Proteomes" id="UP000009315"/>
    </source>
</evidence>
<comment type="similarity">
    <text evidence="2">Belongs to the outer membrane factor (OMF) (TC 1.B.17) family.</text>
</comment>
<dbReference type="Proteomes" id="UP000009315">
    <property type="component" value="Unassembled WGS sequence"/>
</dbReference>
<proteinExistence type="inferred from homology"/>
<keyword evidence="4" id="KW-1134">Transmembrane beta strand</keyword>
<gene>
    <name evidence="9" type="ORF">DESHY_30134</name>
</gene>
<dbReference type="InterPro" id="IPR003423">
    <property type="entry name" value="OMP_efflux"/>
</dbReference>
<evidence type="ECO:0000256" key="2">
    <source>
        <dbReference type="ARBA" id="ARBA00007613"/>
    </source>
</evidence>
<evidence type="ECO:0000313" key="9">
    <source>
        <dbReference type="EMBL" id="CCO08444.1"/>
    </source>
</evidence>
<keyword evidence="10" id="KW-1185">Reference proteome</keyword>
<organism evidence="9 10">
    <name type="scientific">Desulforamulus hydrothermalis Lam5 = DSM 18033</name>
    <dbReference type="NCBI Taxonomy" id="1121428"/>
    <lineage>
        <taxon>Bacteria</taxon>
        <taxon>Bacillati</taxon>
        <taxon>Bacillota</taxon>
        <taxon>Clostridia</taxon>
        <taxon>Eubacteriales</taxon>
        <taxon>Peptococcaceae</taxon>
        <taxon>Desulforamulus</taxon>
    </lineage>
</organism>
<sequence>MQTRLIALLAGLALLCCQALPALAAVPERPALSLQQALQQALANSPAVSNTAMELEKADITRDDLQWNLNGVRYGYNIPEETERSVYKAYFSADLNYRLTEKKLENEKKQLKIDVHKAYNDVLLAEQQLAVAKQNLAVVLQRHSHTYARYQVGMATQADILKADADLKAAQAGLEEKTNNLSKAYSALNKLMGRPQDERPLLTDTIGFQPVGQLDVDTTVLKAVNNSYEVWSVAEAAKTYQYLKYYEKYYDIGDYNEAQAKNTAQDTREAIRLQARQLCLAVLNLEQQHQALAEKEKQAAEGLRVYRTLWQVGMKTKDEVDEMSLNLAQVQQAKTEVAAAHTNLLETLQRLTGELSGKI</sequence>
<reference evidence="9 10" key="1">
    <citation type="journal article" date="2013" name="Genome Announc.">
        <title>Genome Sequence of the Sulfate-Reducing Bacterium Desulfotomaculum hydrothermale Lam5(T).</title>
        <authorList>
            <person name="Amin O."/>
            <person name="Fardeau M.L."/>
            <person name="Valette O."/>
            <person name="Hirschler-Rea A."/>
            <person name="Barbe V."/>
            <person name="Medigue C."/>
            <person name="Vacherie B."/>
            <person name="Ollivier B."/>
            <person name="Bertin P.N."/>
            <person name="Dolla A."/>
        </authorList>
    </citation>
    <scope>NUCLEOTIDE SEQUENCE [LARGE SCALE GENOMIC DNA]</scope>
    <source>
        <strain evidence="10">Lam5 / DSM 18033</strain>
    </source>
</reference>
<dbReference type="AlphaFoldDB" id="K8DZF9"/>
<dbReference type="Pfam" id="PF02321">
    <property type="entry name" value="OEP"/>
    <property type="match status" value="1"/>
</dbReference>
<feature type="signal peptide" evidence="8">
    <location>
        <begin position="1"/>
        <end position="24"/>
    </location>
</feature>
<dbReference type="OrthoDB" id="1803658at2"/>
<comment type="subcellular location">
    <subcellularLocation>
        <location evidence="1">Cell outer membrane</location>
    </subcellularLocation>
</comment>
<keyword evidence="3" id="KW-0813">Transport</keyword>
<dbReference type="GO" id="GO:1990281">
    <property type="term" value="C:efflux pump complex"/>
    <property type="evidence" value="ECO:0007669"/>
    <property type="project" value="TreeGrafter"/>
</dbReference>
<dbReference type="eggNOG" id="COG1538">
    <property type="taxonomic scope" value="Bacteria"/>
</dbReference>
<dbReference type="GO" id="GO:0009279">
    <property type="term" value="C:cell outer membrane"/>
    <property type="evidence" value="ECO:0007669"/>
    <property type="project" value="UniProtKB-SubCell"/>
</dbReference>
<comment type="caution">
    <text evidence="9">The sequence shown here is derived from an EMBL/GenBank/DDBJ whole genome shotgun (WGS) entry which is preliminary data.</text>
</comment>
<name>K8DZF9_9FIRM</name>
<keyword evidence="5" id="KW-0812">Transmembrane</keyword>
<evidence type="ECO:0000256" key="5">
    <source>
        <dbReference type="ARBA" id="ARBA00022692"/>
    </source>
</evidence>
<dbReference type="PANTHER" id="PTHR30026">
    <property type="entry name" value="OUTER MEMBRANE PROTEIN TOLC"/>
    <property type="match status" value="1"/>
</dbReference>
<evidence type="ECO:0000256" key="8">
    <source>
        <dbReference type="SAM" id="SignalP"/>
    </source>
</evidence>
<evidence type="ECO:0000256" key="4">
    <source>
        <dbReference type="ARBA" id="ARBA00022452"/>
    </source>
</evidence>
<dbReference type="RefSeq" id="WP_008411864.1">
    <property type="nucleotide sequence ID" value="NZ_CAOS01000010.1"/>
</dbReference>
<keyword evidence="7" id="KW-0998">Cell outer membrane</keyword>
<evidence type="ECO:0000256" key="3">
    <source>
        <dbReference type="ARBA" id="ARBA00022448"/>
    </source>
</evidence>
<dbReference type="STRING" id="1121428.DESHY_30134"/>
<dbReference type="GO" id="GO:0015562">
    <property type="term" value="F:efflux transmembrane transporter activity"/>
    <property type="evidence" value="ECO:0007669"/>
    <property type="project" value="InterPro"/>
</dbReference>
<accession>K8DZF9</accession>
<keyword evidence="8" id="KW-0732">Signal</keyword>
<dbReference type="Gene3D" id="1.20.1600.10">
    <property type="entry name" value="Outer membrane efflux proteins (OEP)"/>
    <property type="match status" value="2"/>
</dbReference>
<dbReference type="EMBL" id="CAOS01000010">
    <property type="protein sequence ID" value="CCO08444.1"/>
    <property type="molecule type" value="Genomic_DNA"/>
</dbReference>
<protein>
    <recommendedName>
        <fullName evidence="11">Outer membrane efflux protein</fullName>
    </recommendedName>
</protein>
<dbReference type="SUPFAM" id="SSF56954">
    <property type="entry name" value="Outer membrane efflux proteins (OEP)"/>
    <property type="match status" value="1"/>
</dbReference>
<dbReference type="InterPro" id="IPR051906">
    <property type="entry name" value="TolC-like"/>
</dbReference>